<keyword evidence="3" id="KW-0067">ATP-binding</keyword>
<dbReference type="InterPro" id="IPR027417">
    <property type="entry name" value="P-loop_NTPase"/>
</dbReference>
<dbReference type="Proteomes" id="UP000065151">
    <property type="component" value="Chromosome"/>
</dbReference>
<evidence type="ECO:0000256" key="1">
    <source>
        <dbReference type="ARBA" id="ARBA00022448"/>
    </source>
</evidence>
<dbReference type="SUPFAM" id="SSF52540">
    <property type="entry name" value="P-loop containing nucleoside triphosphate hydrolases"/>
    <property type="match status" value="1"/>
</dbReference>
<proteinExistence type="predicted"/>
<gene>
    <name evidence="5" type="ORF">AU252_00895</name>
</gene>
<evidence type="ECO:0000313" key="5">
    <source>
        <dbReference type="EMBL" id="ALV39896.1"/>
    </source>
</evidence>
<dbReference type="PANTHER" id="PTHR45772">
    <property type="entry name" value="CONSERVED COMPONENT OF ABC TRANSPORTER FOR NATURAL AMINO ACIDS-RELATED"/>
    <property type="match status" value="1"/>
</dbReference>
<dbReference type="GO" id="GO:0005524">
    <property type="term" value="F:ATP binding"/>
    <property type="evidence" value="ECO:0007669"/>
    <property type="project" value="UniProtKB-KW"/>
</dbReference>
<dbReference type="RefSeq" id="WP_058929112.1">
    <property type="nucleotide sequence ID" value="NZ_CP013747.1"/>
</dbReference>
<dbReference type="InterPro" id="IPR003439">
    <property type="entry name" value="ABC_transporter-like_ATP-bd"/>
</dbReference>
<dbReference type="Gene3D" id="3.40.50.300">
    <property type="entry name" value="P-loop containing nucleotide triphosphate hydrolases"/>
    <property type="match status" value="1"/>
</dbReference>
<evidence type="ECO:0000259" key="4">
    <source>
        <dbReference type="PROSITE" id="PS50893"/>
    </source>
</evidence>
<dbReference type="EMBL" id="CP013747">
    <property type="protein sequence ID" value="ALV39896.1"/>
    <property type="molecule type" value="Genomic_DNA"/>
</dbReference>
<dbReference type="AlphaFoldDB" id="A0A0U3PCD3"/>
<dbReference type="PROSITE" id="PS50893">
    <property type="entry name" value="ABC_TRANSPORTER_2"/>
    <property type="match status" value="1"/>
</dbReference>
<dbReference type="KEGG" id="psul:AU252_00895"/>
<reference evidence="5 6" key="1">
    <citation type="submission" date="2015-12" db="EMBL/GenBank/DDBJ databases">
        <authorList>
            <person name="Shamseldin A."/>
            <person name="Moawad H."/>
            <person name="Abd El-Rahim W.M."/>
            <person name="Sadowsky M.J."/>
        </authorList>
    </citation>
    <scope>NUCLEOTIDE SEQUENCE [LARGE SCALE GENOMIC DNA]</scope>
    <source>
        <strain evidence="5 6">Ar51</strain>
    </source>
</reference>
<keyword evidence="1" id="KW-0813">Transport</keyword>
<dbReference type="GO" id="GO:0016887">
    <property type="term" value="F:ATP hydrolysis activity"/>
    <property type="evidence" value="ECO:0007669"/>
    <property type="project" value="InterPro"/>
</dbReference>
<evidence type="ECO:0000313" key="6">
    <source>
        <dbReference type="Proteomes" id="UP000065151"/>
    </source>
</evidence>
<dbReference type="STRING" id="121292.AU252_00895"/>
<dbReference type="InterPro" id="IPR003593">
    <property type="entry name" value="AAA+_ATPase"/>
</dbReference>
<dbReference type="SMART" id="SM00382">
    <property type="entry name" value="AAA"/>
    <property type="match status" value="1"/>
</dbReference>
<dbReference type="InterPro" id="IPR017871">
    <property type="entry name" value="ABC_transporter-like_CS"/>
</dbReference>
<evidence type="ECO:0000256" key="3">
    <source>
        <dbReference type="ARBA" id="ARBA00022840"/>
    </source>
</evidence>
<dbReference type="InterPro" id="IPR051120">
    <property type="entry name" value="ABC_AA/LPS_Transport"/>
</dbReference>
<protein>
    <recommendedName>
        <fullName evidence="4">ABC transporter domain-containing protein</fullName>
    </recommendedName>
</protein>
<feature type="domain" description="ABC transporter" evidence="4">
    <location>
        <begin position="7"/>
        <end position="258"/>
    </location>
</feature>
<accession>A0A0U3PCD3</accession>
<name>A0A0U3PCD3_9MICC</name>
<keyword evidence="2" id="KW-0547">Nucleotide-binding</keyword>
<sequence>MSDTIQLRARGVSVNFGGNVAVEGIDLDVDSGQIIAVIGPNGAGKSTLINALTGFVPLSSGSIELQSRGSVTDLTRLPSRRRVSVGISRTFQTPRLVPELTVAENVCLGSLWQLVYKRWFEAFGGPAQQKGSRDRFARACEALEEVGVRASPGTPASSLSLGEQRLVEVARVIYSGSAIALLDEPFAGLSAVEQEVLAVEIARLRDSGTAVLLVEHQLDQVRALADRVLAMDMGRPLLEGTSYEVLGASVVRERYLGE</sequence>
<dbReference type="PANTHER" id="PTHR45772:SF2">
    <property type="entry name" value="ABC TRANSPORTER ATP-BINDING PROTEIN"/>
    <property type="match status" value="1"/>
</dbReference>
<evidence type="ECO:0000256" key="2">
    <source>
        <dbReference type="ARBA" id="ARBA00022741"/>
    </source>
</evidence>
<dbReference type="PROSITE" id="PS00211">
    <property type="entry name" value="ABC_TRANSPORTER_1"/>
    <property type="match status" value="1"/>
</dbReference>
<organism evidence="5">
    <name type="scientific">Pseudarthrobacter sulfonivorans</name>
    <dbReference type="NCBI Taxonomy" id="121292"/>
    <lineage>
        <taxon>Bacteria</taxon>
        <taxon>Bacillati</taxon>
        <taxon>Actinomycetota</taxon>
        <taxon>Actinomycetes</taxon>
        <taxon>Micrococcales</taxon>
        <taxon>Micrococcaceae</taxon>
        <taxon>Pseudarthrobacter</taxon>
    </lineage>
</organism>
<dbReference type="GO" id="GO:0005886">
    <property type="term" value="C:plasma membrane"/>
    <property type="evidence" value="ECO:0007669"/>
    <property type="project" value="TreeGrafter"/>
</dbReference>
<dbReference type="Pfam" id="PF00005">
    <property type="entry name" value="ABC_tran"/>
    <property type="match status" value="1"/>
</dbReference>